<dbReference type="EMBL" id="CP017675">
    <property type="protein sequence ID" value="APB33320.1"/>
    <property type="molecule type" value="Genomic_DNA"/>
</dbReference>
<dbReference type="GO" id="GO:0032922">
    <property type="term" value="P:circadian regulation of gene expression"/>
    <property type="evidence" value="ECO:0007669"/>
    <property type="project" value="TreeGrafter"/>
</dbReference>
<dbReference type="Gene3D" id="1.10.579.10">
    <property type="entry name" value="DNA Cyclobutane Dipyrimidine Photolyase, subunit A, domain 3"/>
    <property type="match status" value="1"/>
</dbReference>
<organism evidence="5 6">
    <name type="scientific">Gloeomargarita lithophora Alchichica-D10</name>
    <dbReference type="NCBI Taxonomy" id="1188229"/>
    <lineage>
        <taxon>Bacteria</taxon>
        <taxon>Bacillati</taxon>
        <taxon>Cyanobacteriota</taxon>
        <taxon>Cyanophyceae</taxon>
        <taxon>Gloeomargaritales</taxon>
        <taxon>Gloeomargaritaceae</taxon>
        <taxon>Gloeomargarita</taxon>
    </lineage>
</organism>
<keyword evidence="1 3" id="KW-0285">Flavoprotein</keyword>
<dbReference type="EC" id="4.1.99.3" evidence="5"/>
<feature type="domain" description="Cryptochrome/DNA photolyase FAD-binding" evidence="4">
    <location>
        <begin position="94"/>
        <end position="210"/>
    </location>
</feature>
<dbReference type="GO" id="GO:0003677">
    <property type="term" value="F:DNA binding"/>
    <property type="evidence" value="ECO:0007669"/>
    <property type="project" value="TreeGrafter"/>
</dbReference>
<dbReference type="GO" id="GO:0043153">
    <property type="term" value="P:entrainment of circadian clock by photoperiod"/>
    <property type="evidence" value="ECO:0007669"/>
    <property type="project" value="TreeGrafter"/>
</dbReference>
<dbReference type="AlphaFoldDB" id="A0A1J0ABL1"/>
<keyword evidence="5" id="KW-0456">Lyase</keyword>
<dbReference type="RefSeq" id="WP_071453921.1">
    <property type="nucleotide sequence ID" value="NZ_CP017675.1"/>
</dbReference>
<dbReference type="PANTHER" id="PTHR11455">
    <property type="entry name" value="CRYPTOCHROME"/>
    <property type="match status" value="1"/>
</dbReference>
<keyword evidence="6" id="KW-1185">Reference proteome</keyword>
<reference evidence="5 6" key="1">
    <citation type="submission" date="2016-10" db="EMBL/GenBank/DDBJ databases">
        <title>Description of Gloeomargarita lithophora gen. nov., sp. nov., a thylakoid-bearing basal-branching cyanobacterium with intracellular carbonates, and proposal for Gloeomargaritales ord. nov.</title>
        <authorList>
            <person name="Moreira D."/>
            <person name="Tavera R."/>
            <person name="Benzerara K."/>
            <person name="Skouri-Panet F."/>
            <person name="Couradeau E."/>
            <person name="Gerard E."/>
            <person name="Loussert C."/>
            <person name="Novelo E."/>
            <person name="Zivanovic Y."/>
            <person name="Lopez-Garcia P."/>
        </authorList>
    </citation>
    <scope>NUCLEOTIDE SEQUENCE [LARGE SCALE GENOMIC DNA]</scope>
    <source>
        <strain evidence="5 6">D10</strain>
    </source>
</reference>
<gene>
    <name evidence="5" type="primary">phrB-1</name>
    <name evidence="5" type="ORF">GlitD10_1002</name>
</gene>
<evidence type="ECO:0000256" key="1">
    <source>
        <dbReference type="ARBA" id="ARBA00022630"/>
    </source>
</evidence>
<evidence type="ECO:0000313" key="6">
    <source>
        <dbReference type="Proteomes" id="UP000180235"/>
    </source>
</evidence>
<dbReference type="Proteomes" id="UP000180235">
    <property type="component" value="Chromosome"/>
</dbReference>
<keyword evidence="2 3" id="KW-0274">FAD</keyword>
<protein>
    <submittedName>
        <fullName evidence="5">DNA photolyase, FAD-binding</fullName>
        <ecNumber evidence="5">4.1.99.3</ecNumber>
    </submittedName>
</protein>
<dbReference type="GO" id="GO:0071949">
    <property type="term" value="F:FAD binding"/>
    <property type="evidence" value="ECO:0007669"/>
    <property type="project" value="TreeGrafter"/>
</dbReference>
<dbReference type="PANTHER" id="PTHR11455:SF18">
    <property type="entry name" value="SI:CH1073-390K14.1"/>
    <property type="match status" value="1"/>
</dbReference>
<dbReference type="InterPro" id="IPR036134">
    <property type="entry name" value="Crypto/Photolyase_FAD-like_sf"/>
</dbReference>
<evidence type="ECO:0000259" key="4">
    <source>
        <dbReference type="Pfam" id="PF03441"/>
    </source>
</evidence>
<dbReference type="GO" id="GO:0005737">
    <property type="term" value="C:cytoplasm"/>
    <property type="evidence" value="ECO:0007669"/>
    <property type="project" value="TreeGrafter"/>
</dbReference>
<dbReference type="Pfam" id="PF03441">
    <property type="entry name" value="FAD_binding_7"/>
    <property type="match status" value="1"/>
</dbReference>
<dbReference type="InterPro" id="IPR002081">
    <property type="entry name" value="Cryptochrome/DNA_photolyase_1"/>
</dbReference>
<sequence length="244" mass="28139">MRREFASREDLIAYVTQVFPGAGGAVSATPGGRTIALQKLAQLQPQTYGDSRNYLAGAVTRLSPYLRHGVLTLAEVRDALQSQGYSWAVVEPLVRQLAWRDYWQKLYEQWGDSIWQDREPYKTGFTARDYAEELPADIVSNTTNLLCIDNFSQELQATGYLHNHIRLWLAAYIIHWRKIQWQAGAGWFLMHLLDGDPASNNLSWQWVASTFSVKPYYWDFERNWLLNGLRPRHSNCFTSISIFS</sequence>
<evidence type="ECO:0000256" key="3">
    <source>
        <dbReference type="PIRSR" id="PIRSR602081-1"/>
    </source>
</evidence>
<evidence type="ECO:0000313" key="5">
    <source>
        <dbReference type="EMBL" id="APB33320.1"/>
    </source>
</evidence>
<dbReference type="SUPFAM" id="SSF48173">
    <property type="entry name" value="Cryptochrome/photolyase FAD-binding domain"/>
    <property type="match status" value="1"/>
</dbReference>
<dbReference type="InterPro" id="IPR005101">
    <property type="entry name" value="Cryptochr/Photolyase_FAD-bd"/>
</dbReference>
<dbReference type="Gene3D" id="1.25.40.80">
    <property type="match status" value="1"/>
</dbReference>
<dbReference type="OrthoDB" id="9772484at2"/>
<comment type="cofactor">
    <cofactor evidence="3">
        <name>FAD</name>
        <dbReference type="ChEBI" id="CHEBI:57692"/>
    </cofactor>
    <text evidence="3">Binds 1 FAD per subunit.</text>
</comment>
<proteinExistence type="predicted"/>
<accession>A0A1J0ABL1</accession>
<name>A0A1J0ABL1_9CYAN</name>
<dbReference type="KEGG" id="glt:GlitD10_1002"/>
<feature type="binding site" evidence="3">
    <location>
        <begin position="194"/>
        <end position="196"/>
    </location>
    <ligand>
        <name>FAD</name>
        <dbReference type="ChEBI" id="CHEBI:57692"/>
    </ligand>
</feature>
<feature type="binding site" evidence="3">
    <location>
        <position position="48"/>
    </location>
    <ligand>
        <name>FAD</name>
        <dbReference type="ChEBI" id="CHEBI:57692"/>
    </ligand>
</feature>
<evidence type="ECO:0000256" key="2">
    <source>
        <dbReference type="ARBA" id="ARBA00022827"/>
    </source>
</evidence>
<dbReference type="GO" id="GO:0003904">
    <property type="term" value="F:deoxyribodipyrimidine photo-lyase activity"/>
    <property type="evidence" value="ECO:0007669"/>
    <property type="project" value="UniProtKB-EC"/>
</dbReference>
<dbReference type="STRING" id="1188229.GlitD10_1002"/>